<proteinExistence type="predicted"/>
<organism evidence="3 4">
    <name type="scientific">Micromonospora deserti</name>
    <dbReference type="NCBI Taxonomy" id="2070366"/>
    <lineage>
        <taxon>Bacteria</taxon>
        <taxon>Bacillati</taxon>
        <taxon>Actinomycetota</taxon>
        <taxon>Actinomycetes</taxon>
        <taxon>Micromonosporales</taxon>
        <taxon>Micromonosporaceae</taxon>
        <taxon>Micromonospora</taxon>
    </lineage>
</organism>
<dbReference type="OrthoDB" id="3803867at2"/>
<name>A0A2W2CU95_9ACTN</name>
<evidence type="ECO:0000256" key="2">
    <source>
        <dbReference type="SAM" id="Phobius"/>
    </source>
</evidence>
<feature type="transmembrane region" description="Helical" evidence="2">
    <location>
        <begin position="252"/>
        <end position="276"/>
    </location>
</feature>
<feature type="transmembrane region" description="Helical" evidence="2">
    <location>
        <begin position="413"/>
        <end position="432"/>
    </location>
</feature>
<dbReference type="EMBL" id="POUB01000029">
    <property type="protein sequence ID" value="PZG01431.1"/>
    <property type="molecule type" value="Genomic_DNA"/>
</dbReference>
<protein>
    <recommendedName>
        <fullName evidence="5">Oligosaccharide repeat unit polymerase</fullName>
    </recommendedName>
</protein>
<keyword evidence="2" id="KW-0812">Transmembrane</keyword>
<feature type="transmembrane region" description="Helical" evidence="2">
    <location>
        <begin position="103"/>
        <end position="122"/>
    </location>
</feature>
<feature type="region of interest" description="Disordered" evidence="1">
    <location>
        <begin position="461"/>
        <end position="513"/>
    </location>
</feature>
<keyword evidence="2" id="KW-0472">Membrane</keyword>
<feature type="transmembrane region" description="Helical" evidence="2">
    <location>
        <begin position="288"/>
        <end position="311"/>
    </location>
</feature>
<reference evidence="3 4" key="1">
    <citation type="submission" date="2018-01" db="EMBL/GenBank/DDBJ databases">
        <title>Draft genome sequence of Salinispora sp. 13K206.</title>
        <authorList>
            <person name="Sahin N."/>
            <person name="Saygin H."/>
            <person name="Ay H."/>
        </authorList>
    </citation>
    <scope>NUCLEOTIDE SEQUENCE [LARGE SCALE GENOMIC DNA]</scope>
    <source>
        <strain evidence="3 4">13K206</strain>
    </source>
</reference>
<evidence type="ECO:0000313" key="4">
    <source>
        <dbReference type="Proteomes" id="UP000248749"/>
    </source>
</evidence>
<dbReference type="AlphaFoldDB" id="A0A2W2CU95"/>
<feature type="transmembrane region" description="Helical" evidence="2">
    <location>
        <begin position="167"/>
        <end position="190"/>
    </location>
</feature>
<feature type="transmembrane region" description="Helical" evidence="2">
    <location>
        <begin position="438"/>
        <end position="458"/>
    </location>
</feature>
<evidence type="ECO:0000256" key="1">
    <source>
        <dbReference type="SAM" id="MobiDB-lite"/>
    </source>
</evidence>
<keyword evidence="2" id="KW-1133">Transmembrane helix</keyword>
<feature type="transmembrane region" description="Helical" evidence="2">
    <location>
        <begin position="76"/>
        <end position="94"/>
    </location>
</feature>
<dbReference type="Proteomes" id="UP000248749">
    <property type="component" value="Unassembled WGS sequence"/>
</dbReference>
<feature type="transmembrane region" description="Helical" evidence="2">
    <location>
        <begin position="134"/>
        <end position="155"/>
    </location>
</feature>
<evidence type="ECO:0000313" key="3">
    <source>
        <dbReference type="EMBL" id="PZG01431.1"/>
    </source>
</evidence>
<feature type="transmembrane region" description="Helical" evidence="2">
    <location>
        <begin position="387"/>
        <end position="406"/>
    </location>
</feature>
<accession>A0A2W2CU95</accession>
<dbReference type="RefSeq" id="WP_111133419.1">
    <property type="nucleotide sequence ID" value="NZ_POUB01000029.1"/>
</dbReference>
<comment type="caution">
    <text evidence="3">The sequence shown here is derived from an EMBL/GenBank/DDBJ whole genome shotgun (WGS) entry which is preliminary data.</text>
</comment>
<sequence length="513" mass="56310">MLTSELSRAPARPILAPPVAEPGREHRRPPERRRVTHWAVLFVLLAAYVALLQVVYRDKVSPVFEYLNLLYRSPDRLNYTVALVLVAVTALAMPRRIRRPSDLILWAMFVMVATPSIVVPQYADILPATKALELAVVVAVVFLLVIWGARVGPSWALRVARLPTSDLWTFLLVVSLLTYGYMAITTGLSFRMVGLGDVWEIRSVYRDQIAVHGPLLAYLVRLQGNVVNPLLIVRGIYTRRWWMVLLGCLGQIPIYAATGFKLTLLSIPAIIALTLLFRWRTRPRGSTILLGVVALIVAVLAVDHLLNGMLYTQVFVNRLLLSPGILTAAHVMVFTDLPKAHWGYSFLSPFVTYPYAETPEFMVGAQMFGQPQTSANASLFGDGYSNFGYPGVLIEAAVLVLLLWLVDAAARHLPLGVSSAILLVPTVALANTSVFTSILSNGFAYAILLMACLPAVGWSREGRGRSGGSPPDGPTRRGRHRRDGTAFGGGHRPMSGGSTSLAIPLSDPPWRYQ</sequence>
<keyword evidence="4" id="KW-1185">Reference proteome</keyword>
<feature type="transmembrane region" description="Helical" evidence="2">
    <location>
        <begin position="35"/>
        <end position="56"/>
    </location>
</feature>
<gene>
    <name evidence="3" type="ORF">C1I99_07200</name>
</gene>
<evidence type="ECO:0008006" key="5">
    <source>
        <dbReference type="Google" id="ProtNLM"/>
    </source>
</evidence>